<gene>
    <name evidence="1" type="ORF">BmR1_04g06070</name>
</gene>
<dbReference type="OrthoDB" id="415865at2759"/>
<dbReference type="KEGG" id="bmic:BmR1_04g06070"/>
<reference evidence="1 2" key="2">
    <citation type="journal article" date="2013" name="PLoS ONE">
        <title>Whole genome mapping and re-organization of the nuclear and mitochondrial genomes of Babesia microti isolates.</title>
        <authorList>
            <person name="Cornillot E."/>
            <person name="Dassouli A."/>
            <person name="Garg A."/>
            <person name="Pachikara N."/>
            <person name="Randazzo S."/>
            <person name="Depoix D."/>
            <person name="Carcy B."/>
            <person name="Delbecq S."/>
            <person name="Frutos R."/>
            <person name="Silva J.C."/>
            <person name="Sutton R."/>
            <person name="Krause P.J."/>
            <person name="Mamoun C.B."/>
        </authorList>
    </citation>
    <scope>NUCLEOTIDE SEQUENCE [LARGE SCALE GENOMIC DNA]</scope>
    <source>
        <strain evidence="1 2">RI</strain>
    </source>
</reference>
<evidence type="ECO:0000313" key="2">
    <source>
        <dbReference type="Proteomes" id="UP000002899"/>
    </source>
</evidence>
<proteinExistence type="predicted"/>
<name>A0A1N6LXL4_BABMR</name>
<dbReference type="EMBL" id="LN871599">
    <property type="protein sequence ID" value="SIO73619.1"/>
    <property type="molecule type" value="Genomic_DNA"/>
</dbReference>
<dbReference type="Proteomes" id="UP000002899">
    <property type="component" value="Chromosome IV"/>
</dbReference>
<dbReference type="AlphaFoldDB" id="A0A1N6LXL4"/>
<organism evidence="1 2">
    <name type="scientific">Babesia microti (strain RI)</name>
    <dbReference type="NCBI Taxonomy" id="1133968"/>
    <lineage>
        <taxon>Eukaryota</taxon>
        <taxon>Sar</taxon>
        <taxon>Alveolata</taxon>
        <taxon>Apicomplexa</taxon>
        <taxon>Aconoidasida</taxon>
        <taxon>Piroplasmida</taxon>
        <taxon>Babesiidae</taxon>
        <taxon>Babesia</taxon>
    </lineage>
</organism>
<evidence type="ECO:0000313" key="1">
    <source>
        <dbReference type="EMBL" id="SIO73619.1"/>
    </source>
</evidence>
<accession>A0A1N6LXL4</accession>
<keyword evidence="2" id="KW-1185">Reference proteome</keyword>
<dbReference type="RefSeq" id="XP_021337702.1">
    <property type="nucleotide sequence ID" value="XM_021482469.1"/>
</dbReference>
<protein>
    <submittedName>
        <fullName evidence="1">Uncharacterized protein</fullName>
    </submittedName>
</protein>
<dbReference type="VEuPathDB" id="PiroplasmaDB:BmR1_04g06070"/>
<dbReference type="GeneID" id="24425859"/>
<sequence>MAPPLVSNMANSWQVNLYLATAVGAACLLHYLLSDNPIFASATSAPSRNRAQDMTKAECIELLKGIVKSQEETKIVMKKLTSDLINNPLRLEQVYTKASQMQPEDPMEQWGVTVIDLDHLIEKYQHDPIVKDYILKIMNSPGINDTTLSDDVRNITISQILAIHEYMLSELESVVREFKSLQNRQTMEIKTLTIAAQAIVAAKVEEKFNLTSDQVESAVIINHAELTASHAFTRLTMQMQTEMSELIGCQFPGW</sequence>
<reference evidence="1 2" key="3">
    <citation type="journal article" date="2016" name="Sci. Rep.">
        <title>Genome-wide diversity and gene expression profiling of Babesia microti isolates identify polymorphic genes that mediate host-pathogen interactions.</title>
        <authorList>
            <person name="Silva J.C."/>
            <person name="Cornillot E."/>
            <person name="McCracken C."/>
            <person name="Usmani-Brown S."/>
            <person name="Dwivedi A."/>
            <person name="Ifeonu O.O."/>
            <person name="Crabtree J."/>
            <person name="Gotia H.T."/>
            <person name="Virji A.Z."/>
            <person name="Reynes C."/>
            <person name="Colinge J."/>
            <person name="Kumar V."/>
            <person name="Lawres L."/>
            <person name="Pazzi J.E."/>
            <person name="Pablo J.V."/>
            <person name="Hung C."/>
            <person name="Brancato J."/>
            <person name="Kumari P."/>
            <person name="Orvis J."/>
            <person name="Tretina K."/>
            <person name="Chibucos M."/>
            <person name="Ott S."/>
            <person name="Sadzewicz L."/>
            <person name="Sengamalay N."/>
            <person name="Shetty A.C."/>
            <person name="Su Q."/>
            <person name="Tallon L."/>
            <person name="Fraser C.M."/>
            <person name="Frutos R."/>
            <person name="Molina D.M."/>
            <person name="Krause P.J."/>
            <person name="Ben Mamoun C."/>
        </authorList>
    </citation>
    <scope>NUCLEOTIDE SEQUENCE [LARGE SCALE GENOMIC DNA]</scope>
    <source>
        <strain evidence="1 2">RI</strain>
    </source>
</reference>
<reference evidence="1 2" key="1">
    <citation type="journal article" date="2012" name="Nucleic Acids Res.">
        <title>Sequencing of the smallest Apicomplexan genome from the human pathogen Babesia microti.</title>
        <authorList>
            <person name="Cornillot E."/>
            <person name="Hadj-Kaddour K."/>
            <person name="Dassouli A."/>
            <person name="Noel B."/>
            <person name="Ranwez V."/>
            <person name="Vacherie B."/>
            <person name="Augagneur Y."/>
            <person name="Bres V."/>
            <person name="Duclos A."/>
            <person name="Randazzo S."/>
            <person name="Carcy B."/>
            <person name="Debierre-Grockiego F."/>
            <person name="Delbecq S."/>
            <person name="Moubri-Menage K."/>
            <person name="Shams-Eldin H."/>
            <person name="Usmani-Brown S."/>
            <person name="Bringaud F."/>
            <person name="Wincker P."/>
            <person name="Vivares C.P."/>
            <person name="Schwarz R.T."/>
            <person name="Schetters T.P."/>
            <person name="Krause P.J."/>
            <person name="Gorenflot A."/>
            <person name="Berry V."/>
            <person name="Barbe V."/>
            <person name="Ben Mamoun C."/>
        </authorList>
    </citation>
    <scope>NUCLEOTIDE SEQUENCE [LARGE SCALE GENOMIC DNA]</scope>
    <source>
        <strain evidence="1 2">RI</strain>
    </source>
</reference>